<dbReference type="FunCoup" id="A8NH78">
    <property type="interactions" value="308"/>
</dbReference>
<dbReference type="InterPro" id="IPR013154">
    <property type="entry name" value="ADH-like_N"/>
</dbReference>
<dbReference type="InterPro" id="IPR020843">
    <property type="entry name" value="ER"/>
</dbReference>
<dbReference type="InParanoid" id="A8NH78"/>
<dbReference type="OrthoDB" id="3509362at2759"/>
<dbReference type="SUPFAM" id="SSF51735">
    <property type="entry name" value="NAD(P)-binding Rossmann-fold domains"/>
    <property type="match status" value="1"/>
</dbReference>
<dbReference type="InterPro" id="IPR050700">
    <property type="entry name" value="YIM1/Zinc_Alcohol_DH_Fams"/>
</dbReference>
<sequence length="354" mass="38916">MTPDFSVPDVQKAWVSVSQGTPEKSLQLKSDWPVNKQLKPGHVLVKTQAGALNPVGWKKMKYLPNFIAKRPYVPEHDFAGIIVDENDSHFKKGDEVFGWASVQYGFSSRQGSLAEYVSVPTHEVVLRPPNIKPIQAAGIALAALTALGALDEANLEEGQTLFVNGGSTAVGSFAIQLAKLRGARVVAVASGKNEKYVRDLGADEFIDYTKVGPLHEYLAKNPPSPKYNLILEAVGIYDPSLYTYSKSYLAPNGIYTSVGPMPNRDLKSLWDTLRMATIVLPSFLTGFKAKFGMTSVENKENRLERLRQLLEEGKLKPLVDSVYNFEDALKAYERILTGRATGKVVVKVDNSLKA</sequence>
<name>A8NH78_COPC7</name>
<dbReference type="Gene3D" id="3.90.180.10">
    <property type="entry name" value="Medium-chain alcohol dehydrogenases, catalytic domain"/>
    <property type="match status" value="1"/>
</dbReference>
<dbReference type="VEuPathDB" id="FungiDB:CC1G_03921"/>
<dbReference type="GO" id="GO:0005739">
    <property type="term" value="C:mitochondrion"/>
    <property type="evidence" value="ECO:0007669"/>
    <property type="project" value="TreeGrafter"/>
</dbReference>
<dbReference type="RefSeq" id="XP_001833704.1">
    <property type="nucleotide sequence ID" value="XM_001833652.2"/>
</dbReference>
<dbReference type="AlphaFoldDB" id="A8NH78"/>
<dbReference type="SMART" id="SM00829">
    <property type="entry name" value="PKS_ER"/>
    <property type="match status" value="1"/>
</dbReference>
<reference evidence="2 3" key="1">
    <citation type="journal article" date="2010" name="Proc. Natl. Acad. Sci. U.S.A.">
        <title>Insights into evolution of multicellular fungi from the assembled chromosomes of the mushroom Coprinopsis cinerea (Coprinus cinereus).</title>
        <authorList>
            <person name="Stajich J.E."/>
            <person name="Wilke S.K."/>
            <person name="Ahren D."/>
            <person name="Au C.H."/>
            <person name="Birren B.W."/>
            <person name="Borodovsky M."/>
            <person name="Burns C."/>
            <person name="Canback B."/>
            <person name="Casselton L.A."/>
            <person name="Cheng C.K."/>
            <person name="Deng J."/>
            <person name="Dietrich F.S."/>
            <person name="Fargo D.C."/>
            <person name="Farman M.L."/>
            <person name="Gathman A.C."/>
            <person name="Goldberg J."/>
            <person name="Guigo R."/>
            <person name="Hoegger P.J."/>
            <person name="Hooker J.B."/>
            <person name="Huggins A."/>
            <person name="James T.Y."/>
            <person name="Kamada T."/>
            <person name="Kilaru S."/>
            <person name="Kodira C."/>
            <person name="Kues U."/>
            <person name="Kupfer D."/>
            <person name="Kwan H.S."/>
            <person name="Lomsadze A."/>
            <person name="Li W."/>
            <person name="Lilly W.W."/>
            <person name="Ma L.J."/>
            <person name="Mackey A.J."/>
            <person name="Manning G."/>
            <person name="Martin F."/>
            <person name="Muraguchi H."/>
            <person name="Natvig D.O."/>
            <person name="Palmerini H."/>
            <person name="Ramesh M.A."/>
            <person name="Rehmeyer C.J."/>
            <person name="Roe B.A."/>
            <person name="Shenoy N."/>
            <person name="Stanke M."/>
            <person name="Ter-Hovhannisyan V."/>
            <person name="Tunlid A."/>
            <person name="Velagapudi R."/>
            <person name="Vision T.J."/>
            <person name="Zeng Q."/>
            <person name="Zolan M.E."/>
            <person name="Pukkila P.J."/>
        </authorList>
    </citation>
    <scope>NUCLEOTIDE SEQUENCE [LARGE SCALE GENOMIC DNA]</scope>
    <source>
        <strain evidence="3">Okayama-7 / 130 / ATCC MYA-4618 / FGSC 9003</strain>
    </source>
</reference>
<dbReference type="EMBL" id="AACS02000002">
    <property type="protein sequence ID" value="EAU88249.1"/>
    <property type="molecule type" value="Genomic_DNA"/>
</dbReference>
<dbReference type="STRING" id="240176.A8NH78"/>
<protein>
    <recommendedName>
        <fullName evidence="1">Enoyl reductase (ER) domain-containing protein</fullName>
    </recommendedName>
</protein>
<dbReference type="eggNOG" id="KOG1198">
    <property type="taxonomic scope" value="Eukaryota"/>
</dbReference>
<evidence type="ECO:0000313" key="2">
    <source>
        <dbReference type="EMBL" id="EAU88249.1"/>
    </source>
</evidence>
<dbReference type="CDD" id="cd08267">
    <property type="entry name" value="MDR1"/>
    <property type="match status" value="1"/>
</dbReference>
<dbReference type="PANTHER" id="PTHR11695:SF294">
    <property type="entry name" value="RETICULON-4-INTERACTING PROTEIN 1, MITOCHONDRIAL"/>
    <property type="match status" value="1"/>
</dbReference>
<dbReference type="InterPro" id="IPR011032">
    <property type="entry name" value="GroES-like_sf"/>
</dbReference>
<comment type="caution">
    <text evidence="2">The sequence shown here is derived from an EMBL/GenBank/DDBJ whole genome shotgun (WGS) entry which is preliminary data.</text>
</comment>
<dbReference type="Proteomes" id="UP000001861">
    <property type="component" value="Unassembled WGS sequence"/>
</dbReference>
<dbReference type="PANTHER" id="PTHR11695">
    <property type="entry name" value="ALCOHOL DEHYDROGENASE RELATED"/>
    <property type="match status" value="1"/>
</dbReference>
<dbReference type="Pfam" id="PF08240">
    <property type="entry name" value="ADH_N"/>
    <property type="match status" value="1"/>
</dbReference>
<dbReference type="Pfam" id="PF13602">
    <property type="entry name" value="ADH_zinc_N_2"/>
    <property type="match status" value="1"/>
</dbReference>
<dbReference type="SUPFAM" id="SSF50129">
    <property type="entry name" value="GroES-like"/>
    <property type="match status" value="1"/>
</dbReference>
<keyword evidence="3" id="KW-1185">Reference proteome</keyword>
<dbReference type="GeneID" id="6010202"/>
<evidence type="ECO:0000313" key="3">
    <source>
        <dbReference type="Proteomes" id="UP000001861"/>
    </source>
</evidence>
<organism evidence="2 3">
    <name type="scientific">Coprinopsis cinerea (strain Okayama-7 / 130 / ATCC MYA-4618 / FGSC 9003)</name>
    <name type="common">Inky cap fungus</name>
    <name type="synonym">Hormographiella aspergillata</name>
    <dbReference type="NCBI Taxonomy" id="240176"/>
    <lineage>
        <taxon>Eukaryota</taxon>
        <taxon>Fungi</taxon>
        <taxon>Dikarya</taxon>
        <taxon>Basidiomycota</taxon>
        <taxon>Agaricomycotina</taxon>
        <taxon>Agaricomycetes</taxon>
        <taxon>Agaricomycetidae</taxon>
        <taxon>Agaricales</taxon>
        <taxon>Agaricineae</taxon>
        <taxon>Psathyrellaceae</taxon>
        <taxon>Coprinopsis</taxon>
    </lineage>
</organism>
<dbReference type="InterPro" id="IPR036291">
    <property type="entry name" value="NAD(P)-bd_dom_sf"/>
</dbReference>
<feature type="domain" description="Enoyl reductase (ER)" evidence="1">
    <location>
        <begin position="20"/>
        <end position="346"/>
    </location>
</feature>
<dbReference type="OMA" id="SGGCGIF"/>
<proteinExistence type="predicted"/>
<dbReference type="KEGG" id="cci:CC1G_03921"/>
<evidence type="ECO:0000259" key="1">
    <source>
        <dbReference type="SMART" id="SM00829"/>
    </source>
</evidence>
<dbReference type="GO" id="GO:0016491">
    <property type="term" value="F:oxidoreductase activity"/>
    <property type="evidence" value="ECO:0007669"/>
    <property type="project" value="InterPro"/>
</dbReference>
<gene>
    <name evidence="2" type="ORF">CC1G_03921</name>
</gene>
<accession>A8NH78</accession>
<dbReference type="Gene3D" id="3.40.50.720">
    <property type="entry name" value="NAD(P)-binding Rossmann-like Domain"/>
    <property type="match status" value="1"/>
</dbReference>